<dbReference type="PANTHER" id="PTHR12064">
    <property type="entry name" value="METAL TRANSPORTER CNNM"/>
    <property type="match status" value="1"/>
</dbReference>
<dbReference type="PROSITE" id="PS51846">
    <property type="entry name" value="CNNM"/>
    <property type="match status" value="1"/>
</dbReference>
<sequence>MGVLLNVGWPAWCGGDVIRRQRERSEHKKKPERPALARRSGWPEIFGIRIRKYSAEVIKNTEVFFTVFGTDLPSDGYFLSTTDRCEDSGRSDILDKMIISLKTDAIFKNAVRLHAPEGVPFSEKYPTFQVCNKASTSLNKVMLQITAPRSKTASATWAIVLICCITLVISAYCSGANFAYMRMSINDVALIMDNGEEPHKTHARKIFKYRKQSNWLICTMAVMNILVNTIFTIAVSWLLEEHKYGSILQYIVPTVMIVLLAEILPQVREIYSEEKLKTLIKVQSKKMEEAAQGDILARIADFPKKTVQDMMTPMEDAFVLSGSETLDLKLLVTILEKGYTRIPVFEEKNKSNISTVLNVKVCLKIDGFL</sequence>
<dbReference type="Pfam" id="PF01595">
    <property type="entry name" value="CNNM"/>
    <property type="match status" value="1"/>
</dbReference>
<protein>
    <recommendedName>
        <fullName evidence="5">CNNM transmembrane domain-containing protein</fullName>
    </recommendedName>
</protein>
<keyword evidence="1" id="KW-0677">Repeat</keyword>
<evidence type="ECO:0000256" key="2">
    <source>
        <dbReference type="ARBA" id="ARBA00023065"/>
    </source>
</evidence>
<dbReference type="InterPro" id="IPR046342">
    <property type="entry name" value="CBS_dom_sf"/>
</dbReference>
<evidence type="ECO:0000313" key="6">
    <source>
        <dbReference type="EMBL" id="EYC38775.1"/>
    </source>
</evidence>
<reference evidence="7" key="1">
    <citation type="journal article" date="2015" name="Nat. Genet.">
        <title>The genome and transcriptome of the zoonotic hookworm Ancylostoma ceylanicum identify infection-specific gene families.</title>
        <authorList>
            <person name="Schwarz E.M."/>
            <person name="Hu Y."/>
            <person name="Antoshechkin I."/>
            <person name="Miller M.M."/>
            <person name="Sternberg P.W."/>
            <person name="Aroian R.V."/>
        </authorList>
    </citation>
    <scope>NUCLEOTIDE SEQUENCE</scope>
    <source>
        <strain evidence="7">HY135</strain>
    </source>
</reference>
<dbReference type="GO" id="GO:0016020">
    <property type="term" value="C:membrane"/>
    <property type="evidence" value="ECO:0007669"/>
    <property type="project" value="UniProtKB-UniRule"/>
</dbReference>
<feature type="transmembrane region" description="Helical" evidence="4">
    <location>
        <begin position="214"/>
        <end position="235"/>
    </location>
</feature>
<dbReference type="EMBL" id="JARK01000297">
    <property type="protein sequence ID" value="EYC38775.1"/>
    <property type="molecule type" value="Genomic_DNA"/>
</dbReference>
<keyword evidence="3 4" id="KW-0812">Transmembrane</keyword>
<accession>A0A016WGK8</accession>
<comment type="caution">
    <text evidence="6">The sequence shown here is derived from an EMBL/GenBank/DDBJ whole genome shotgun (WGS) entry which is preliminary data.</text>
</comment>
<evidence type="ECO:0000256" key="4">
    <source>
        <dbReference type="SAM" id="Phobius"/>
    </source>
</evidence>
<keyword evidence="3 4" id="KW-0472">Membrane</keyword>
<dbReference type="GO" id="GO:0005737">
    <property type="term" value="C:cytoplasm"/>
    <property type="evidence" value="ECO:0007669"/>
    <property type="project" value="TreeGrafter"/>
</dbReference>
<gene>
    <name evidence="6" type="primary">Acey_s0697.g1615</name>
    <name evidence="6" type="synonym">Acey-R13G10.4</name>
    <name evidence="6" type="ORF">Y032_0697g1615</name>
</gene>
<dbReference type="GO" id="GO:0006811">
    <property type="term" value="P:monoatomic ion transport"/>
    <property type="evidence" value="ECO:0007669"/>
    <property type="project" value="UniProtKB-KW"/>
</dbReference>
<proteinExistence type="predicted"/>
<name>A0A016WGK8_9BILA</name>
<dbReference type="STRING" id="53326.A0A016WGK8"/>
<dbReference type="Gene3D" id="3.10.580.10">
    <property type="entry name" value="CBS-domain"/>
    <property type="match status" value="1"/>
</dbReference>
<keyword evidence="2" id="KW-0406">Ion transport</keyword>
<dbReference type="Proteomes" id="UP000024635">
    <property type="component" value="Unassembled WGS sequence"/>
</dbReference>
<dbReference type="OrthoDB" id="5353557at2759"/>
<evidence type="ECO:0000256" key="1">
    <source>
        <dbReference type="ARBA" id="ARBA00022737"/>
    </source>
</evidence>
<dbReference type="PANTHER" id="PTHR12064:SF97">
    <property type="entry name" value="METAL TRANSPORTER CNNM-5"/>
    <property type="match status" value="1"/>
</dbReference>
<dbReference type="GO" id="GO:0010960">
    <property type="term" value="P:magnesium ion homeostasis"/>
    <property type="evidence" value="ECO:0007669"/>
    <property type="project" value="InterPro"/>
</dbReference>
<organism evidence="6 7">
    <name type="scientific">Ancylostoma ceylanicum</name>
    <dbReference type="NCBI Taxonomy" id="53326"/>
    <lineage>
        <taxon>Eukaryota</taxon>
        <taxon>Metazoa</taxon>
        <taxon>Ecdysozoa</taxon>
        <taxon>Nematoda</taxon>
        <taxon>Chromadorea</taxon>
        <taxon>Rhabditida</taxon>
        <taxon>Rhabditina</taxon>
        <taxon>Rhabditomorpha</taxon>
        <taxon>Strongyloidea</taxon>
        <taxon>Ancylostomatidae</taxon>
        <taxon>Ancylostomatinae</taxon>
        <taxon>Ancylostoma</taxon>
    </lineage>
</organism>
<dbReference type="InterPro" id="IPR045095">
    <property type="entry name" value="ACDP"/>
</dbReference>
<keyword evidence="7" id="KW-1185">Reference proteome</keyword>
<evidence type="ECO:0000256" key="3">
    <source>
        <dbReference type="PROSITE-ProRule" id="PRU01193"/>
    </source>
</evidence>
<dbReference type="AlphaFoldDB" id="A0A016WGK8"/>
<keyword evidence="3 4" id="KW-1133">Transmembrane helix</keyword>
<dbReference type="GO" id="GO:0030026">
    <property type="term" value="P:intracellular manganese ion homeostasis"/>
    <property type="evidence" value="ECO:0007669"/>
    <property type="project" value="TreeGrafter"/>
</dbReference>
<evidence type="ECO:0000259" key="5">
    <source>
        <dbReference type="PROSITE" id="PS51846"/>
    </source>
</evidence>
<evidence type="ECO:0000313" key="7">
    <source>
        <dbReference type="Proteomes" id="UP000024635"/>
    </source>
</evidence>
<dbReference type="InterPro" id="IPR002550">
    <property type="entry name" value="CNNM"/>
</dbReference>
<feature type="transmembrane region" description="Helical" evidence="4">
    <location>
        <begin position="247"/>
        <end position="267"/>
    </location>
</feature>
<feature type="domain" description="CNNM transmembrane" evidence="5">
    <location>
        <begin position="152"/>
        <end position="266"/>
    </location>
</feature>
<feature type="transmembrane region" description="Helical" evidence="4">
    <location>
        <begin position="155"/>
        <end position="173"/>
    </location>
</feature>
<keyword evidence="2" id="KW-0813">Transport</keyword>